<dbReference type="PANTHER" id="PTHR47197">
    <property type="entry name" value="PROTEIN NIRF"/>
    <property type="match status" value="1"/>
</dbReference>
<dbReference type="PANTHER" id="PTHR47197:SF3">
    <property type="entry name" value="DIHYDRO-HEME D1 DEHYDROGENASE"/>
    <property type="match status" value="1"/>
</dbReference>
<reference evidence="3" key="1">
    <citation type="journal article" date="2019" name="Int. J. Syst. Evol. Microbiol.">
        <title>The Global Catalogue of Microorganisms (GCM) 10K type strain sequencing project: providing services to taxonomists for standard genome sequencing and annotation.</title>
        <authorList>
            <consortium name="The Broad Institute Genomics Platform"/>
            <consortium name="The Broad Institute Genome Sequencing Center for Infectious Disease"/>
            <person name="Wu L."/>
            <person name="Ma J."/>
        </authorList>
    </citation>
    <scope>NUCLEOTIDE SEQUENCE [LARGE SCALE GENOMIC DNA]</scope>
    <source>
        <strain evidence="3">JCM 4087</strain>
    </source>
</reference>
<dbReference type="RefSeq" id="WP_263339775.1">
    <property type="nucleotide sequence ID" value="NZ_JAGSYH010000005.1"/>
</dbReference>
<proteinExistence type="predicted"/>
<dbReference type="InterPro" id="IPR011044">
    <property type="entry name" value="Quino_amine_DH_bsu"/>
</dbReference>
<dbReference type="InterPro" id="IPR051200">
    <property type="entry name" value="Host-pathogen_enzymatic-act"/>
</dbReference>
<feature type="signal peptide" evidence="1">
    <location>
        <begin position="1"/>
        <end position="21"/>
    </location>
</feature>
<organism evidence="2 3">
    <name type="scientific">Acidicapsa dinghuensis</name>
    <dbReference type="NCBI Taxonomy" id="2218256"/>
    <lineage>
        <taxon>Bacteria</taxon>
        <taxon>Pseudomonadati</taxon>
        <taxon>Acidobacteriota</taxon>
        <taxon>Terriglobia</taxon>
        <taxon>Terriglobales</taxon>
        <taxon>Acidobacteriaceae</taxon>
        <taxon>Acidicapsa</taxon>
    </lineage>
</organism>
<name>A0ABW1EGJ0_9BACT</name>
<dbReference type="EMBL" id="JBHSPH010000003">
    <property type="protein sequence ID" value="MFC5863208.1"/>
    <property type="molecule type" value="Genomic_DNA"/>
</dbReference>
<accession>A0ABW1EGJ0</accession>
<dbReference type="Gene3D" id="2.130.10.10">
    <property type="entry name" value="YVTN repeat-like/Quinoprotein amine dehydrogenase"/>
    <property type="match status" value="2"/>
</dbReference>
<evidence type="ECO:0000256" key="1">
    <source>
        <dbReference type="SAM" id="SignalP"/>
    </source>
</evidence>
<gene>
    <name evidence="2" type="ORF">ACFPT7_12960</name>
</gene>
<keyword evidence="3" id="KW-1185">Reference proteome</keyword>
<sequence length="340" mass="37310">MSRCFTSLFSALLFCLSPASALHAQSAALVPVRKYAMPSSIEGKFDHLGIDVHGHRLFAAAEAAHQVLVFDLDTGKYLRSIDGIPIPHAIFVRQDLDRIYITDGGDGAVRIYDGRTYRLLKKIPLKVDADSIGYDPQTKYLYIDNGGGDAHETYSMLSIIDTTAGTKVADIKIDGDTLEAMTLEAGSERMFVNDAAENKVVVLNRRTSQIEATWPVTLGKRNVAMALDQAHNRLFVACRDGKLVIFDTQSGKELQVLPIGGGVDDAVFDPATERVYVQCGKDGSTWIYQEKGTNQFTRIGHISEGTNAKNSLLAPQMNRYYVIIPPTSGRGFIDAFSITR</sequence>
<dbReference type="InterPro" id="IPR015943">
    <property type="entry name" value="WD40/YVTN_repeat-like_dom_sf"/>
</dbReference>
<comment type="caution">
    <text evidence="2">The sequence shown here is derived from an EMBL/GenBank/DDBJ whole genome shotgun (WGS) entry which is preliminary data.</text>
</comment>
<dbReference type="Proteomes" id="UP001596091">
    <property type="component" value="Unassembled WGS sequence"/>
</dbReference>
<protein>
    <submittedName>
        <fullName evidence="2">YncE family protein</fullName>
    </submittedName>
</protein>
<evidence type="ECO:0000313" key="2">
    <source>
        <dbReference type="EMBL" id="MFC5863208.1"/>
    </source>
</evidence>
<feature type="chain" id="PRO_5045417901" evidence="1">
    <location>
        <begin position="22"/>
        <end position="340"/>
    </location>
</feature>
<dbReference type="SUPFAM" id="SSF50969">
    <property type="entry name" value="YVTN repeat-like/Quinoprotein amine dehydrogenase"/>
    <property type="match status" value="1"/>
</dbReference>
<keyword evidence="1" id="KW-0732">Signal</keyword>
<evidence type="ECO:0000313" key="3">
    <source>
        <dbReference type="Proteomes" id="UP001596091"/>
    </source>
</evidence>